<dbReference type="Proteomes" id="UP000250266">
    <property type="component" value="Unassembled WGS sequence"/>
</dbReference>
<reference evidence="2 3" key="1">
    <citation type="journal article" date="2016" name="Nat. Commun.">
        <title>Ectomycorrhizal ecology is imprinted in the genome of the dominant symbiotic fungus Cenococcum geophilum.</title>
        <authorList>
            <consortium name="DOE Joint Genome Institute"/>
            <person name="Peter M."/>
            <person name="Kohler A."/>
            <person name="Ohm R.A."/>
            <person name="Kuo A."/>
            <person name="Krutzmann J."/>
            <person name="Morin E."/>
            <person name="Arend M."/>
            <person name="Barry K.W."/>
            <person name="Binder M."/>
            <person name="Choi C."/>
            <person name="Clum A."/>
            <person name="Copeland A."/>
            <person name="Grisel N."/>
            <person name="Haridas S."/>
            <person name="Kipfer T."/>
            <person name="LaButti K."/>
            <person name="Lindquist E."/>
            <person name="Lipzen A."/>
            <person name="Maire R."/>
            <person name="Meier B."/>
            <person name="Mihaltcheva S."/>
            <person name="Molinier V."/>
            <person name="Murat C."/>
            <person name="Poggeler S."/>
            <person name="Quandt C.A."/>
            <person name="Sperisen C."/>
            <person name="Tritt A."/>
            <person name="Tisserant E."/>
            <person name="Crous P.W."/>
            <person name="Henrissat B."/>
            <person name="Nehls U."/>
            <person name="Egli S."/>
            <person name="Spatafora J.W."/>
            <person name="Grigoriev I.V."/>
            <person name="Martin F.M."/>
        </authorList>
    </citation>
    <scope>NUCLEOTIDE SEQUENCE [LARGE SCALE GENOMIC DNA]</scope>
    <source>
        <strain evidence="2 3">CBS 459.81</strain>
    </source>
</reference>
<evidence type="ECO:0000256" key="1">
    <source>
        <dbReference type="SAM" id="MobiDB-lite"/>
    </source>
</evidence>
<dbReference type="EMBL" id="KV745065">
    <property type="protein sequence ID" value="OCK78353.1"/>
    <property type="molecule type" value="Genomic_DNA"/>
</dbReference>
<proteinExistence type="predicted"/>
<evidence type="ECO:0000313" key="2">
    <source>
        <dbReference type="EMBL" id="OCK78353.1"/>
    </source>
</evidence>
<feature type="compositionally biased region" description="Basic and acidic residues" evidence="1">
    <location>
        <begin position="1"/>
        <end position="19"/>
    </location>
</feature>
<gene>
    <name evidence="2" type="ORF">K432DRAFT_394842</name>
</gene>
<evidence type="ECO:0000313" key="3">
    <source>
        <dbReference type="Proteomes" id="UP000250266"/>
    </source>
</evidence>
<feature type="region of interest" description="Disordered" evidence="1">
    <location>
        <begin position="1"/>
        <end position="47"/>
    </location>
</feature>
<name>A0A8E2E6S5_9PEZI</name>
<protein>
    <submittedName>
        <fullName evidence="2">Uncharacterized protein</fullName>
    </submittedName>
</protein>
<sequence>MQRKFFLTEKEASVDDKTTRPNKRLVSSNTRAAKRARRAEHEQEEEPIFGLTEGSSLIEQLKPAVIFDKTDEELKVDSDHLRSSLASAGSRMPDGRCPNHGISEDERITSNPTPSEGWPNPILFDRTAVKLDNKSTLIAPEERAPDAANLNSSLIWAGLDVLNMGNGMKLRHGFTWPELEDNELGGTFQLITKKNAQKTNMRRTFRELDREHGAPVNAIGNVNPGSERQIGRLDSRDDYEFIAHMYSKSLYLACANCERSCSSFSACSCLLSFSIMNFFNNACCDSFVNPNEDSGIKAAYKTDSSTVVISSGKITLPLSPIRSVGC</sequence>
<organism evidence="2 3">
    <name type="scientific">Lepidopterella palustris CBS 459.81</name>
    <dbReference type="NCBI Taxonomy" id="1314670"/>
    <lineage>
        <taxon>Eukaryota</taxon>
        <taxon>Fungi</taxon>
        <taxon>Dikarya</taxon>
        <taxon>Ascomycota</taxon>
        <taxon>Pezizomycotina</taxon>
        <taxon>Dothideomycetes</taxon>
        <taxon>Pleosporomycetidae</taxon>
        <taxon>Mytilinidiales</taxon>
        <taxon>Argynnaceae</taxon>
        <taxon>Lepidopterella</taxon>
    </lineage>
</organism>
<accession>A0A8E2E6S5</accession>
<keyword evidence="3" id="KW-1185">Reference proteome</keyword>
<dbReference type="AlphaFoldDB" id="A0A8E2E6S5"/>